<keyword evidence="5 9" id="KW-0808">Transferase</keyword>
<evidence type="ECO:0000256" key="5">
    <source>
        <dbReference type="ARBA" id="ARBA00022679"/>
    </source>
</evidence>
<dbReference type="Pfam" id="PF03830">
    <property type="entry name" value="PTSIIB_sorb"/>
    <property type="match status" value="1"/>
</dbReference>
<evidence type="ECO:0000313" key="9">
    <source>
        <dbReference type="EMBL" id="MEY8444454.1"/>
    </source>
</evidence>
<sequence length="162" mass="18234">MIINVRVDGRLVHGQVAMMWTPFLQISRIMVIGDEIAADELGKEALKLAKPSGTNLSILPVDKAIKNILNHRYDSQRVMIVTRELDALIRLKEAGVEFDEVNVGNVSNKEGKTTIYKSVFVNEEEAAQFRKLNDLGVKLIHRMTPQVDADDFMKALNDKMRG</sequence>
<dbReference type="PROSITE" id="PS51101">
    <property type="entry name" value="PTS_EIIB_TYPE_4"/>
    <property type="match status" value="1"/>
</dbReference>
<reference evidence="9 10" key="1">
    <citation type="submission" date="2024-03" db="EMBL/GenBank/DDBJ databases">
        <title>Mouse gut bacterial collection (mGBC) of GemPharmatech.</title>
        <authorList>
            <person name="He Y."/>
            <person name="Dong L."/>
            <person name="Wu D."/>
            <person name="Gao X."/>
            <person name="Lin Z."/>
        </authorList>
    </citation>
    <scope>NUCLEOTIDE SEQUENCE [LARGE SCALE GENOMIC DNA]</scope>
    <source>
        <strain evidence="9 10">61-15</strain>
    </source>
</reference>
<evidence type="ECO:0000256" key="4">
    <source>
        <dbReference type="ARBA" id="ARBA00022597"/>
    </source>
</evidence>
<evidence type="ECO:0000256" key="2">
    <source>
        <dbReference type="ARBA" id="ARBA00022448"/>
    </source>
</evidence>
<dbReference type="Gene3D" id="3.40.35.10">
    <property type="entry name" value="Phosphotransferase system, sorbose subfamily IIB component"/>
    <property type="match status" value="1"/>
</dbReference>
<comment type="subcellular location">
    <subcellularLocation>
        <location evidence="1">Cytoplasm</location>
    </subcellularLocation>
</comment>
<keyword evidence="3" id="KW-0963">Cytoplasm</keyword>
<dbReference type="EC" id="2.7.1.-" evidence="9"/>
<protein>
    <submittedName>
        <fullName evidence="9">PTS sugar transporter subunit IIB</fullName>
        <ecNumber evidence="9">2.7.1.-</ecNumber>
    </submittedName>
</protein>
<accession>A0ABV4D6H3</accession>
<keyword evidence="10" id="KW-1185">Reference proteome</keyword>
<dbReference type="InterPro" id="IPR036667">
    <property type="entry name" value="PTS_IIB_sorbose-sp_sf"/>
</dbReference>
<feature type="domain" description="PTS EIIB type-4" evidence="8">
    <location>
        <begin position="1"/>
        <end position="162"/>
    </location>
</feature>
<gene>
    <name evidence="9" type="ORF">AALA52_09465</name>
</gene>
<name>A0ABV4D6H3_9LACT</name>
<dbReference type="GO" id="GO:0016740">
    <property type="term" value="F:transferase activity"/>
    <property type="evidence" value="ECO:0007669"/>
    <property type="project" value="UniProtKB-KW"/>
</dbReference>
<keyword evidence="6" id="KW-0598">Phosphotransferase system</keyword>
<dbReference type="RefSeq" id="WP_369948837.1">
    <property type="nucleotide sequence ID" value="NZ_JBCLSH010000049.1"/>
</dbReference>
<keyword evidence="2" id="KW-0813">Transport</keyword>
<dbReference type="Proteomes" id="UP001565283">
    <property type="component" value="Unassembled WGS sequence"/>
</dbReference>
<dbReference type="InterPro" id="IPR004720">
    <property type="entry name" value="PTS_IIB_sorbose-sp"/>
</dbReference>
<evidence type="ECO:0000313" key="10">
    <source>
        <dbReference type="Proteomes" id="UP001565283"/>
    </source>
</evidence>
<evidence type="ECO:0000256" key="6">
    <source>
        <dbReference type="ARBA" id="ARBA00022683"/>
    </source>
</evidence>
<proteinExistence type="predicted"/>
<dbReference type="SUPFAM" id="SSF52728">
    <property type="entry name" value="PTS IIb component"/>
    <property type="match status" value="1"/>
</dbReference>
<organism evidence="9 10">
    <name type="scientific">Lactococcus ileimucosae</name>
    <dbReference type="NCBI Taxonomy" id="2941329"/>
    <lineage>
        <taxon>Bacteria</taxon>
        <taxon>Bacillati</taxon>
        <taxon>Bacillota</taxon>
        <taxon>Bacilli</taxon>
        <taxon>Lactobacillales</taxon>
        <taxon>Streptococcaceae</taxon>
        <taxon>Lactococcus</taxon>
    </lineage>
</organism>
<keyword evidence="7" id="KW-0418">Kinase</keyword>
<evidence type="ECO:0000259" key="8">
    <source>
        <dbReference type="PROSITE" id="PS51101"/>
    </source>
</evidence>
<evidence type="ECO:0000256" key="1">
    <source>
        <dbReference type="ARBA" id="ARBA00004496"/>
    </source>
</evidence>
<comment type="caution">
    <text evidence="9">The sequence shown here is derived from an EMBL/GenBank/DDBJ whole genome shotgun (WGS) entry which is preliminary data.</text>
</comment>
<dbReference type="EMBL" id="JBCLSH010000049">
    <property type="protein sequence ID" value="MEY8444454.1"/>
    <property type="molecule type" value="Genomic_DNA"/>
</dbReference>
<keyword evidence="4 9" id="KW-0762">Sugar transport</keyword>
<evidence type="ECO:0000256" key="7">
    <source>
        <dbReference type="ARBA" id="ARBA00022777"/>
    </source>
</evidence>
<evidence type="ECO:0000256" key="3">
    <source>
        <dbReference type="ARBA" id="ARBA00022490"/>
    </source>
</evidence>